<dbReference type="SFLD" id="SFLDG01129">
    <property type="entry name" value="C1.5:_HAD__Beta-PGM__Phosphata"/>
    <property type="match status" value="1"/>
</dbReference>
<proteinExistence type="predicted"/>
<dbReference type="Pfam" id="PF00702">
    <property type="entry name" value="Hydrolase"/>
    <property type="match status" value="1"/>
</dbReference>
<organism evidence="1 2">
    <name type="scientific">Porphyromonas cangingivalis</name>
    <dbReference type="NCBI Taxonomy" id="36874"/>
    <lineage>
        <taxon>Bacteria</taxon>
        <taxon>Pseudomonadati</taxon>
        <taxon>Bacteroidota</taxon>
        <taxon>Bacteroidia</taxon>
        <taxon>Bacteroidales</taxon>
        <taxon>Porphyromonadaceae</taxon>
        <taxon>Porphyromonas</taxon>
    </lineage>
</organism>
<evidence type="ECO:0000313" key="1">
    <source>
        <dbReference type="EMBL" id="KGN83274.1"/>
    </source>
</evidence>
<gene>
    <name evidence="1" type="ORF">HQ35_00450</name>
</gene>
<dbReference type="GO" id="GO:0008253">
    <property type="term" value="F:5'-nucleotidase activity"/>
    <property type="evidence" value="ECO:0007669"/>
    <property type="project" value="InterPro"/>
</dbReference>
<dbReference type="InterPro" id="IPR036412">
    <property type="entry name" value="HAD-like_sf"/>
</dbReference>
<name>A0A0A2F480_PORCN</name>
<dbReference type="PANTHER" id="PTHR47478:SF1">
    <property type="entry name" value="PYRIMIDINE 5'-NUCLEOTIDASE YJJG"/>
    <property type="match status" value="1"/>
</dbReference>
<dbReference type="SFLD" id="SFLDS00003">
    <property type="entry name" value="Haloacid_Dehalogenase"/>
    <property type="match status" value="1"/>
</dbReference>
<protein>
    <recommendedName>
        <fullName evidence="3">Hydrolase of the HAD superfamily</fullName>
    </recommendedName>
</protein>
<sequence length="241" mass="28077">MIKTVFIDFDDTLWDTKGNNRKALEELYTLLDWGRGYSSFDVFWEKYYPLNEYQWTLYRDGVISKHELMYNRFAMVLEPLGISSEEEIAMINDLFLRKTSVMSGVVEGTFPLLEYLKRFYKVVILSNGFREVQRSKMNAAGITPYIDHLVLSEDARCSKPCKRIFDYAFSVTNSRPRETIMIGDNWDADIVGAQNARIPSIWFNPTKELRTLPTTVVSAPIFEVEHLDRIPAILREMIPVF</sequence>
<dbReference type="Proteomes" id="UP000030125">
    <property type="component" value="Unassembled WGS sequence"/>
</dbReference>
<comment type="caution">
    <text evidence="1">The sequence shown here is derived from an EMBL/GenBank/DDBJ whole genome shotgun (WGS) entry which is preliminary data.</text>
</comment>
<dbReference type="InterPro" id="IPR011951">
    <property type="entry name" value="HAD-SF_hydro_IA_YjjG/PynA"/>
</dbReference>
<dbReference type="InterPro" id="IPR052550">
    <property type="entry name" value="Pyrimidine_5'-ntase_YjjG"/>
</dbReference>
<dbReference type="SUPFAM" id="SSF56784">
    <property type="entry name" value="HAD-like"/>
    <property type="match status" value="1"/>
</dbReference>
<dbReference type="Gene3D" id="1.10.150.240">
    <property type="entry name" value="Putative phosphatase, domain 2"/>
    <property type="match status" value="1"/>
</dbReference>
<dbReference type="Gene3D" id="3.40.50.1000">
    <property type="entry name" value="HAD superfamily/HAD-like"/>
    <property type="match status" value="1"/>
</dbReference>
<dbReference type="OrthoDB" id="9802350at2"/>
<reference evidence="1 2" key="1">
    <citation type="submission" date="2014-08" db="EMBL/GenBank/DDBJ databases">
        <title>Porphyromonas cangingivalis strain:COT-109_OH1386 Genome sequencing.</title>
        <authorList>
            <person name="Wallis C."/>
            <person name="Deusch O."/>
            <person name="O'Flynn C."/>
            <person name="Davis I."/>
            <person name="Jospin G."/>
            <person name="Darling A.E."/>
            <person name="Coil D.A."/>
            <person name="Alexiev A."/>
            <person name="Horsfall A."/>
            <person name="Kirkwood N."/>
            <person name="Harris S."/>
            <person name="Eisen J.A."/>
        </authorList>
    </citation>
    <scope>NUCLEOTIDE SEQUENCE [LARGE SCALE GENOMIC DNA]</scope>
    <source>
        <strain evidence="2">COT-109 OH1386</strain>
    </source>
</reference>
<keyword evidence="2" id="KW-1185">Reference proteome</keyword>
<accession>A0A0A2F480</accession>
<dbReference type="InterPro" id="IPR023198">
    <property type="entry name" value="PGP-like_dom2"/>
</dbReference>
<dbReference type="eggNOG" id="COG1011">
    <property type="taxonomic scope" value="Bacteria"/>
</dbReference>
<dbReference type="STRING" id="36874.HQ34_08460"/>
<dbReference type="RefSeq" id="WP_036849859.1">
    <property type="nucleotide sequence ID" value="NZ_JQJD01000001.1"/>
</dbReference>
<evidence type="ECO:0000313" key="2">
    <source>
        <dbReference type="Proteomes" id="UP000030125"/>
    </source>
</evidence>
<dbReference type="InterPro" id="IPR006439">
    <property type="entry name" value="HAD-SF_hydro_IA"/>
</dbReference>
<dbReference type="NCBIfam" id="TIGR01549">
    <property type="entry name" value="HAD-SF-IA-v1"/>
    <property type="match status" value="1"/>
</dbReference>
<dbReference type="InterPro" id="IPR023214">
    <property type="entry name" value="HAD_sf"/>
</dbReference>
<dbReference type="NCBIfam" id="TIGR02254">
    <property type="entry name" value="YjjG_YfnB"/>
    <property type="match status" value="1"/>
</dbReference>
<dbReference type="EMBL" id="JQJD01000001">
    <property type="protein sequence ID" value="KGN83274.1"/>
    <property type="molecule type" value="Genomic_DNA"/>
</dbReference>
<dbReference type="AlphaFoldDB" id="A0A0A2F480"/>
<evidence type="ECO:0008006" key="3">
    <source>
        <dbReference type="Google" id="ProtNLM"/>
    </source>
</evidence>
<dbReference type="PANTHER" id="PTHR47478">
    <property type="match status" value="1"/>
</dbReference>